<dbReference type="Gene3D" id="3.30.565.10">
    <property type="entry name" value="Histidine kinase-like ATPase, C-terminal domain"/>
    <property type="match status" value="1"/>
</dbReference>
<dbReference type="SUPFAM" id="SSF47384">
    <property type="entry name" value="Homodimeric domain of signal transducing histidine kinase"/>
    <property type="match status" value="1"/>
</dbReference>
<dbReference type="GO" id="GO:0000155">
    <property type="term" value="F:phosphorelay sensor kinase activity"/>
    <property type="evidence" value="ECO:0007669"/>
    <property type="project" value="InterPro"/>
</dbReference>
<evidence type="ECO:0000256" key="4">
    <source>
        <dbReference type="ARBA" id="ARBA00022553"/>
    </source>
</evidence>
<evidence type="ECO:0000313" key="13">
    <source>
        <dbReference type="EMBL" id="KAB7891178.1"/>
    </source>
</evidence>
<evidence type="ECO:0000256" key="9">
    <source>
        <dbReference type="ARBA" id="ARBA00023136"/>
    </source>
</evidence>
<sequence length="418" mass="48670">MMNRQSIFFTITVSFIISIILVIASFGILMTENYKVKEAELFQKYIPIIKLVLRKHHKGGLNIEFAKSLENSNYSLFMDMKKINAITYNPQTKVLIERKDPRAKILFRVLELADNNYLYMKKKGKTILVKDNSSTQNNTNIYIILVFAIVIITIILMYYITIRKLMPLKILKDKVKTLGDENFDFECCNSDSKDEVSLLGMEFKKAALKLKSLKEARNVFIRNIMHELKTPIAKGNFLTQLEQNKENNEKLKSVFSRLELLINEFASIEELISSSKNIEKKFYFLDDVIDNAKDILMLEDEIVLGSYDNKKINVNFKLFSIATKNLIDNAIKYSNDKRVTVKTDNEDIIFENNGKKLEYDLEKYFEPFFANEDKAKDSFGLGLYIVYNILKANNYSLEYEYEDGINRFICKKDDTSTI</sequence>
<dbReference type="Proteomes" id="UP000472839">
    <property type="component" value="Unassembled WGS sequence"/>
</dbReference>
<feature type="transmembrane region" description="Helical" evidence="10">
    <location>
        <begin position="7"/>
        <end position="30"/>
    </location>
</feature>
<organism evidence="12 15">
    <name type="scientific">Poseidonibacter ostreae</name>
    <dbReference type="NCBI Taxonomy" id="2654171"/>
    <lineage>
        <taxon>Bacteria</taxon>
        <taxon>Pseudomonadati</taxon>
        <taxon>Campylobacterota</taxon>
        <taxon>Epsilonproteobacteria</taxon>
        <taxon>Campylobacterales</taxon>
        <taxon>Arcobacteraceae</taxon>
        <taxon>Poseidonibacter</taxon>
    </lineage>
</organism>
<comment type="catalytic activity">
    <reaction evidence="1">
        <text>ATP + protein L-histidine = ADP + protein N-phospho-L-histidine.</text>
        <dbReference type="EC" id="2.7.13.3"/>
    </reaction>
</comment>
<dbReference type="InterPro" id="IPR036097">
    <property type="entry name" value="HisK_dim/P_sf"/>
</dbReference>
<name>A0A6L4WPS2_9BACT</name>
<evidence type="ECO:0000259" key="11">
    <source>
        <dbReference type="PROSITE" id="PS50109"/>
    </source>
</evidence>
<evidence type="ECO:0000313" key="12">
    <source>
        <dbReference type="EMBL" id="KAB7884254.1"/>
    </source>
</evidence>
<dbReference type="AlphaFoldDB" id="A0A6L4WPS2"/>
<comment type="caution">
    <text evidence="12">The sequence shown here is derived from an EMBL/GenBank/DDBJ whole genome shotgun (WGS) entry which is preliminary data.</text>
</comment>
<protein>
    <recommendedName>
        <fullName evidence="3">histidine kinase</fullName>
        <ecNumber evidence="3">2.7.13.3</ecNumber>
    </recommendedName>
</protein>
<dbReference type="InterPro" id="IPR005467">
    <property type="entry name" value="His_kinase_dom"/>
</dbReference>
<keyword evidence="6 10" id="KW-0812">Transmembrane</keyword>
<proteinExistence type="predicted"/>
<feature type="domain" description="Histidine kinase" evidence="11">
    <location>
        <begin position="223"/>
        <end position="404"/>
    </location>
</feature>
<evidence type="ECO:0000256" key="10">
    <source>
        <dbReference type="SAM" id="Phobius"/>
    </source>
</evidence>
<evidence type="ECO:0000256" key="2">
    <source>
        <dbReference type="ARBA" id="ARBA00004141"/>
    </source>
</evidence>
<dbReference type="PANTHER" id="PTHR45528">
    <property type="entry name" value="SENSOR HISTIDINE KINASE CPXA"/>
    <property type="match status" value="1"/>
</dbReference>
<dbReference type="InterPro" id="IPR050398">
    <property type="entry name" value="HssS/ArlS-like"/>
</dbReference>
<evidence type="ECO:0000256" key="6">
    <source>
        <dbReference type="ARBA" id="ARBA00022692"/>
    </source>
</evidence>
<evidence type="ECO:0000256" key="7">
    <source>
        <dbReference type="ARBA" id="ARBA00022777"/>
    </source>
</evidence>
<dbReference type="GO" id="GO:0016020">
    <property type="term" value="C:membrane"/>
    <property type="evidence" value="ECO:0007669"/>
    <property type="project" value="UniProtKB-SubCell"/>
</dbReference>
<accession>A0A6L4WPS2</accession>
<dbReference type="CDD" id="cd00075">
    <property type="entry name" value="HATPase"/>
    <property type="match status" value="1"/>
</dbReference>
<dbReference type="SUPFAM" id="SSF55874">
    <property type="entry name" value="ATPase domain of HSP90 chaperone/DNA topoisomerase II/histidine kinase"/>
    <property type="match status" value="1"/>
</dbReference>
<keyword evidence="8 10" id="KW-1133">Transmembrane helix</keyword>
<gene>
    <name evidence="13" type="ORF">GBG18_07430</name>
    <name evidence="12" type="ORF">GBG19_16040</name>
</gene>
<evidence type="ECO:0000256" key="5">
    <source>
        <dbReference type="ARBA" id="ARBA00022679"/>
    </source>
</evidence>
<dbReference type="EMBL" id="WFKJ01000019">
    <property type="protein sequence ID" value="KAB7891178.1"/>
    <property type="molecule type" value="Genomic_DNA"/>
</dbReference>
<evidence type="ECO:0000313" key="14">
    <source>
        <dbReference type="Proteomes" id="UP000461010"/>
    </source>
</evidence>
<dbReference type="NCBIfam" id="NF038389">
    <property type="entry name" value="ArsS_fam_HK"/>
    <property type="match status" value="1"/>
</dbReference>
<keyword evidence="4" id="KW-0597">Phosphoprotein</keyword>
<evidence type="ECO:0000313" key="15">
    <source>
        <dbReference type="Proteomes" id="UP000472839"/>
    </source>
</evidence>
<reference evidence="14 15" key="1">
    <citation type="submission" date="2019-10" db="EMBL/GenBank/DDBJ databases">
        <title>Poseidonibacter ostreae sp. nov., isolated from the gut of the Ostrea denselamellosa.</title>
        <authorList>
            <person name="Choi A."/>
        </authorList>
    </citation>
    <scope>NUCLEOTIDE SEQUENCE [LARGE SCALE GENOMIC DNA]</scope>
    <source>
        <strain evidence="12 15">SJOD-M-33</strain>
        <strain evidence="13 14">SJOD-M-5</strain>
    </source>
</reference>
<keyword evidence="5" id="KW-0808">Transferase</keyword>
<dbReference type="InterPro" id="IPR003594">
    <property type="entry name" value="HATPase_dom"/>
</dbReference>
<dbReference type="EC" id="2.7.13.3" evidence="3"/>
<keyword evidence="7 12" id="KW-0418">Kinase</keyword>
<dbReference type="EMBL" id="WFKK01000093">
    <property type="protein sequence ID" value="KAB7884254.1"/>
    <property type="molecule type" value="Genomic_DNA"/>
</dbReference>
<evidence type="ECO:0000256" key="8">
    <source>
        <dbReference type="ARBA" id="ARBA00022989"/>
    </source>
</evidence>
<evidence type="ECO:0000256" key="3">
    <source>
        <dbReference type="ARBA" id="ARBA00012438"/>
    </source>
</evidence>
<dbReference type="PANTHER" id="PTHR45528:SF12">
    <property type="entry name" value="SENSOR HISTIDINE KINASE ARSS"/>
    <property type="match status" value="1"/>
</dbReference>
<dbReference type="InterPro" id="IPR003661">
    <property type="entry name" value="HisK_dim/P_dom"/>
</dbReference>
<feature type="transmembrane region" description="Helical" evidence="10">
    <location>
        <begin position="141"/>
        <end position="162"/>
    </location>
</feature>
<evidence type="ECO:0000256" key="1">
    <source>
        <dbReference type="ARBA" id="ARBA00000085"/>
    </source>
</evidence>
<keyword evidence="14" id="KW-1185">Reference proteome</keyword>
<dbReference type="CDD" id="cd00082">
    <property type="entry name" value="HisKA"/>
    <property type="match status" value="1"/>
</dbReference>
<dbReference type="InterPro" id="IPR036890">
    <property type="entry name" value="HATPase_C_sf"/>
</dbReference>
<comment type="subcellular location">
    <subcellularLocation>
        <location evidence="2">Membrane</location>
        <topology evidence="2">Multi-pass membrane protein</topology>
    </subcellularLocation>
</comment>
<dbReference type="InterPro" id="IPR047994">
    <property type="entry name" value="ArsS-like"/>
</dbReference>
<dbReference type="Pfam" id="PF02518">
    <property type="entry name" value="HATPase_c"/>
    <property type="match status" value="1"/>
</dbReference>
<dbReference type="PROSITE" id="PS50109">
    <property type="entry name" value="HIS_KIN"/>
    <property type="match status" value="1"/>
</dbReference>
<keyword evidence="9 10" id="KW-0472">Membrane</keyword>
<dbReference type="SMART" id="SM00387">
    <property type="entry name" value="HATPase_c"/>
    <property type="match status" value="1"/>
</dbReference>
<dbReference type="Gene3D" id="1.10.287.130">
    <property type="match status" value="1"/>
</dbReference>
<dbReference type="Proteomes" id="UP000461010">
    <property type="component" value="Unassembled WGS sequence"/>
</dbReference>